<keyword evidence="5 6" id="KW-0949">S-adenosyl-L-methionine</keyword>
<dbReference type="PANTHER" id="PTHR31760:SF0">
    <property type="entry name" value="S-ADENOSYL-L-METHIONINE-DEPENDENT METHYLTRANSFERASES SUPERFAMILY PROTEIN"/>
    <property type="match status" value="1"/>
</dbReference>
<keyword evidence="4 6" id="KW-0808">Transferase</keyword>
<gene>
    <name evidence="6" type="primary">rsmG</name>
    <name evidence="7" type="ORF">SB78_03295</name>
</gene>
<dbReference type="GO" id="GO:0005829">
    <property type="term" value="C:cytosol"/>
    <property type="evidence" value="ECO:0007669"/>
    <property type="project" value="TreeGrafter"/>
</dbReference>
<keyword evidence="3 6" id="KW-0489">Methyltransferase</keyword>
<keyword evidence="1 6" id="KW-0963">Cytoplasm</keyword>
<dbReference type="PIRSF" id="PIRSF003078">
    <property type="entry name" value="GidB"/>
    <property type="match status" value="1"/>
</dbReference>
<sequence>MMEVPREIIEKLEIFQKLVKKWNKLINLVSDNTIHNFWQRHILDSLQLMQYIDNKEVHLVDIGSGAGFPGIVLSIAGVAKVSLIEADLRKCIFLEKASKISNNNIQIINQRIEKVEIDCSILTCRAFSKLNTIFNCIKNISVQEKFLLLKGKNYLTEIVEAKEMWLFDYLIHQSITCEEGKILEVSNLTKII</sequence>
<dbReference type="EMBL" id="JWSW01000020">
    <property type="protein sequence ID" value="KIJ88843.1"/>
    <property type="molecule type" value="Genomic_DNA"/>
</dbReference>
<accession>A0A0C2R9I3</accession>
<evidence type="ECO:0000256" key="2">
    <source>
        <dbReference type="ARBA" id="ARBA00022552"/>
    </source>
</evidence>
<feature type="binding site" evidence="6">
    <location>
        <begin position="112"/>
        <end position="113"/>
    </location>
    <ligand>
        <name>S-adenosyl-L-methionine</name>
        <dbReference type="ChEBI" id="CHEBI:59789"/>
    </ligand>
</feature>
<reference evidence="7 8" key="1">
    <citation type="submission" date="2014-12" db="EMBL/GenBank/DDBJ databases">
        <title>Whole genome sequence of Candidatus Rickettsia asemboensis strain NMRCii isolated from cat fleas in west Kenya.</title>
        <authorList>
            <person name="Jima D."/>
            <person name="Luce-Fedrow A."/>
            <person name="Yang Y."/>
            <person name="Maina A.N."/>
            <person name="Snesrud E.C."/>
            <person name="Jarman R.G."/>
            <person name="Richards A.L."/>
            <person name="Hang J."/>
        </authorList>
    </citation>
    <scope>NUCLEOTIDE SEQUENCE [LARGE SCALE GENOMIC DNA]</scope>
    <source>
        <strain evidence="7 8">NMRCii</strain>
    </source>
</reference>
<comment type="subcellular location">
    <subcellularLocation>
        <location evidence="6">Cytoplasm</location>
    </subcellularLocation>
</comment>
<dbReference type="PANTHER" id="PTHR31760">
    <property type="entry name" value="S-ADENOSYL-L-METHIONINE-DEPENDENT METHYLTRANSFERASES SUPERFAMILY PROTEIN"/>
    <property type="match status" value="1"/>
</dbReference>
<name>A0A0C2R9I3_9RICK</name>
<keyword evidence="2 6" id="KW-0698">rRNA processing</keyword>
<feature type="binding site" evidence="6">
    <location>
        <position position="63"/>
    </location>
    <ligand>
        <name>S-adenosyl-L-methionine</name>
        <dbReference type="ChEBI" id="CHEBI:59789"/>
    </ligand>
</feature>
<comment type="caution">
    <text evidence="7">The sequence shown here is derived from an EMBL/GenBank/DDBJ whole genome shotgun (WGS) entry which is preliminary data.</text>
</comment>
<evidence type="ECO:0000256" key="5">
    <source>
        <dbReference type="ARBA" id="ARBA00022691"/>
    </source>
</evidence>
<evidence type="ECO:0000256" key="3">
    <source>
        <dbReference type="ARBA" id="ARBA00022603"/>
    </source>
</evidence>
<comment type="similarity">
    <text evidence="6">Belongs to the methyltransferase superfamily. RNA methyltransferase RsmG family.</text>
</comment>
<comment type="catalytic activity">
    <reaction evidence="6">
        <text>guanosine(527) in 16S rRNA + S-adenosyl-L-methionine = N(7)-methylguanosine(527) in 16S rRNA + S-adenosyl-L-homocysteine</text>
        <dbReference type="Rhea" id="RHEA:42732"/>
        <dbReference type="Rhea" id="RHEA-COMP:10209"/>
        <dbReference type="Rhea" id="RHEA-COMP:10210"/>
        <dbReference type="ChEBI" id="CHEBI:57856"/>
        <dbReference type="ChEBI" id="CHEBI:59789"/>
        <dbReference type="ChEBI" id="CHEBI:74269"/>
        <dbReference type="ChEBI" id="CHEBI:74480"/>
        <dbReference type="EC" id="2.1.1.170"/>
    </reaction>
</comment>
<dbReference type="AlphaFoldDB" id="A0A0C2R9I3"/>
<organism evidence="7 8">
    <name type="scientific">Rickettsia asembonensis</name>
    <dbReference type="NCBI Taxonomy" id="1068590"/>
    <lineage>
        <taxon>Bacteria</taxon>
        <taxon>Pseudomonadati</taxon>
        <taxon>Pseudomonadota</taxon>
        <taxon>Alphaproteobacteria</taxon>
        <taxon>Rickettsiales</taxon>
        <taxon>Rickettsiaceae</taxon>
        <taxon>Rickettsieae</taxon>
        <taxon>Rickettsia</taxon>
        <taxon>spotted fever group</taxon>
    </lineage>
</organism>
<dbReference type="GO" id="GO:0070043">
    <property type="term" value="F:rRNA (guanine-N7-)-methyltransferase activity"/>
    <property type="evidence" value="ECO:0007669"/>
    <property type="project" value="UniProtKB-UniRule"/>
</dbReference>
<feature type="binding site" evidence="6">
    <location>
        <position position="125"/>
    </location>
    <ligand>
        <name>S-adenosyl-L-methionine</name>
        <dbReference type="ChEBI" id="CHEBI:59789"/>
    </ligand>
</feature>
<feature type="binding site" evidence="6">
    <location>
        <position position="68"/>
    </location>
    <ligand>
        <name>S-adenosyl-L-methionine</name>
        <dbReference type="ChEBI" id="CHEBI:59789"/>
    </ligand>
</feature>
<dbReference type="Pfam" id="PF02527">
    <property type="entry name" value="GidB"/>
    <property type="match status" value="1"/>
</dbReference>
<keyword evidence="8" id="KW-1185">Reference proteome</keyword>
<dbReference type="EC" id="2.1.1.170" evidence="6"/>
<evidence type="ECO:0000256" key="1">
    <source>
        <dbReference type="ARBA" id="ARBA00022490"/>
    </source>
</evidence>
<proteinExistence type="inferred from homology"/>
<evidence type="ECO:0000256" key="4">
    <source>
        <dbReference type="ARBA" id="ARBA00022679"/>
    </source>
</evidence>
<dbReference type="HAMAP" id="MF_00074">
    <property type="entry name" value="16SrRNA_methyltr_G"/>
    <property type="match status" value="1"/>
</dbReference>
<dbReference type="InterPro" id="IPR003682">
    <property type="entry name" value="rRNA_ssu_MeTfrase_G"/>
</dbReference>
<comment type="caution">
    <text evidence="6">Lacks conserved residue(s) required for the propagation of feature annotation.</text>
</comment>
<evidence type="ECO:0000313" key="7">
    <source>
        <dbReference type="EMBL" id="KIJ88843.1"/>
    </source>
</evidence>
<comment type="function">
    <text evidence="6">Specifically methylates the N7 position of guanine in position 527 of 16S rRNA.</text>
</comment>
<protein>
    <recommendedName>
        <fullName evidence="6">Ribosomal RNA small subunit methyltransferase G</fullName>
        <ecNumber evidence="6">2.1.1.170</ecNumber>
    </recommendedName>
    <alternativeName>
        <fullName evidence="6">16S rRNA 7-methylguanosine methyltransferase</fullName>
        <shortName evidence="6">16S rRNA m7G methyltransferase</shortName>
    </alternativeName>
</protein>
<dbReference type="InterPro" id="IPR029063">
    <property type="entry name" value="SAM-dependent_MTases_sf"/>
</dbReference>
<dbReference type="Gene3D" id="3.40.50.150">
    <property type="entry name" value="Vaccinia Virus protein VP39"/>
    <property type="match status" value="1"/>
</dbReference>
<evidence type="ECO:0000256" key="6">
    <source>
        <dbReference type="HAMAP-Rule" id="MF_00074"/>
    </source>
</evidence>
<dbReference type="Proteomes" id="UP000031952">
    <property type="component" value="Unassembled WGS sequence"/>
</dbReference>
<dbReference type="SUPFAM" id="SSF53335">
    <property type="entry name" value="S-adenosyl-L-methionine-dependent methyltransferases"/>
    <property type="match status" value="1"/>
</dbReference>
<dbReference type="NCBIfam" id="TIGR00138">
    <property type="entry name" value="rsmG_gidB"/>
    <property type="match status" value="1"/>
</dbReference>
<evidence type="ECO:0000313" key="8">
    <source>
        <dbReference type="Proteomes" id="UP000031952"/>
    </source>
</evidence>